<sequence length="383" mass="41799">MFEGTWSVAAVDTLLQTFAETVKAPAQEGGKKMSARQAAKVVAESVEKTTGMHYTEAACLSKFNTLKRRRQSGRDIFLPSVENAEQEKRMLDNLDEAIAATTTKEERDQSRRVSVEGGEGEGEERGEGDDEESQLQKRRKTGKGRQRSDDAIAVSASGVVDEVRNVLSAAVSELNRVASVSRRLQRQQEGDTESALDAAVSTPVSPTGLAGSGAVLSKDEILKAIAIGEIKIEPFRESALSCASIDLTLADEFRYFPPARNVLHITDHIDYKAVTEKVIVPKGEAFVLSPGQTCLSITQEKITLSPRLCGILEGRSRFARLGLFIHITASFMNPGISNRQVLEIYNASNNTVALFPGTKICQFIFLRMAGEATYQGHFKAQEL</sequence>
<dbReference type="PANTHER" id="PTHR42680">
    <property type="entry name" value="DCTP DEAMINASE"/>
    <property type="match status" value="1"/>
</dbReference>
<feature type="region of interest" description="Disordered" evidence="3">
    <location>
        <begin position="184"/>
        <end position="203"/>
    </location>
</feature>
<accession>A0A7S3LTV3</accession>
<evidence type="ECO:0008006" key="5">
    <source>
        <dbReference type="Google" id="ProtNLM"/>
    </source>
</evidence>
<dbReference type="SUPFAM" id="SSF51283">
    <property type="entry name" value="dUTPase-like"/>
    <property type="match status" value="1"/>
</dbReference>
<name>A0A7S3LTV3_9EUKA</name>
<protein>
    <recommendedName>
        <fullName evidence="5">dUTPase-like domain-containing protein</fullName>
    </recommendedName>
</protein>
<keyword evidence="2" id="KW-0546">Nucleotide metabolism</keyword>
<dbReference type="EMBL" id="HBIB01039569">
    <property type="protein sequence ID" value="CAE0263451.1"/>
    <property type="molecule type" value="Transcribed_RNA"/>
</dbReference>
<dbReference type="InterPro" id="IPR033704">
    <property type="entry name" value="dUTPase_trimeric"/>
</dbReference>
<evidence type="ECO:0000256" key="1">
    <source>
        <dbReference type="ARBA" id="ARBA00022801"/>
    </source>
</evidence>
<dbReference type="InterPro" id="IPR011962">
    <property type="entry name" value="dCTP_deaminase"/>
</dbReference>
<feature type="region of interest" description="Disordered" evidence="3">
    <location>
        <begin position="100"/>
        <end position="150"/>
    </location>
</feature>
<evidence type="ECO:0000256" key="3">
    <source>
        <dbReference type="SAM" id="MobiDB-lite"/>
    </source>
</evidence>
<organism evidence="4">
    <name type="scientific">Palpitomonas bilix</name>
    <dbReference type="NCBI Taxonomy" id="652834"/>
    <lineage>
        <taxon>Eukaryota</taxon>
        <taxon>Eukaryota incertae sedis</taxon>
    </lineage>
</organism>
<evidence type="ECO:0000256" key="2">
    <source>
        <dbReference type="ARBA" id="ARBA00023080"/>
    </source>
</evidence>
<dbReference type="PANTHER" id="PTHR42680:SF3">
    <property type="entry name" value="DCTP DEAMINASE"/>
    <property type="match status" value="1"/>
</dbReference>
<reference evidence="4" key="1">
    <citation type="submission" date="2021-01" db="EMBL/GenBank/DDBJ databases">
        <authorList>
            <person name="Corre E."/>
            <person name="Pelletier E."/>
            <person name="Niang G."/>
            <person name="Scheremetjew M."/>
            <person name="Finn R."/>
            <person name="Kale V."/>
            <person name="Holt S."/>
            <person name="Cochrane G."/>
            <person name="Meng A."/>
            <person name="Brown T."/>
            <person name="Cohen L."/>
        </authorList>
    </citation>
    <scope>NUCLEOTIDE SEQUENCE</scope>
    <source>
        <strain evidence="4">NIES-2562</strain>
    </source>
</reference>
<dbReference type="AlphaFoldDB" id="A0A7S3LTV3"/>
<gene>
    <name evidence="4" type="ORF">PBIL07802_LOCUS25752</name>
</gene>
<proteinExistence type="predicted"/>
<feature type="compositionally biased region" description="Acidic residues" evidence="3">
    <location>
        <begin position="118"/>
        <end position="133"/>
    </location>
</feature>
<dbReference type="GO" id="GO:0008829">
    <property type="term" value="F:dCTP deaminase activity"/>
    <property type="evidence" value="ECO:0007669"/>
    <property type="project" value="InterPro"/>
</dbReference>
<dbReference type="GO" id="GO:0006229">
    <property type="term" value="P:dUTP biosynthetic process"/>
    <property type="evidence" value="ECO:0007669"/>
    <property type="project" value="InterPro"/>
</dbReference>
<dbReference type="Pfam" id="PF22769">
    <property type="entry name" value="DCD"/>
    <property type="match status" value="1"/>
</dbReference>
<keyword evidence="1" id="KW-0378">Hydrolase</keyword>
<feature type="compositionally biased region" description="Basic and acidic residues" evidence="3">
    <location>
        <begin position="103"/>
        <end position="114"/>
    </location>
</feature>
<dbReference type="InterPro" id="IPR036157">
    <property type="entry name" value="dUTPase-like_sf"/>
</dbReference>
<evidence type="ECO:0000313" key="4">
    <source>
        <dbReference type="EMBL" id="CAE0263451.1"/>
    </source>
</evidence>
<dbReference type="NCBIfam" id="TIGR02274">
    <property type="entry name" value="dCTP_deam"/>
    <property type="match status" value="1"/>
</dbReference>
<feature type="compositionally biased region" description="Basic residues" evidence="3">
    <location>
        <begin position="136"/>
        <end position="145"/>
    </location>
</feature>
<dbReference type="CDD" id="cd07557">
    <property type="entry name" value="trimeric_dUTPase"/>
    <property type="match status" value="1"/>
</dbReference>
<dbReference type="Gene3D" id="2.70.40.10">
    <property type="match status" value="1"/>
</dbReference>